<dbReference type="PANTHER" id="PTHR48111:SF4">
    <property type="entry name" value="DNA-BINDING DUAL TRANSCRIPTIONAL REGULATOR OMPR"/>
    <property type="match status" value="1"/>
</dbReference>
<dbReference type="PROSITE" id="PS51755">
    <property type="entry name" value="OMPR_PHOB"/>
    <property type="match status" value="1"/>
</dbReference>
<evidence type="ECO:0000259" key="8">
    <source>
        <dbReference type="PROSITE" id="PS50110"/>
    </source>
</evidence>
<dbReference type="GO" id="GO:0005829">
    <property type="term" value="C:cytosol"/>
    <property type="evidence" value="ECO:0007669"/>
    <property type="project" value="TreeGrafter"/>
</dbReference>
<keyword evidence="11" id="KW-1185">Reference proteome</keyword>
<feature type="DNA-binding region" description="OmpR/PhoB-type" evidence="7">
    <location>
        <begin position="142"/>
        <end position="237"/>
    </location>
</feature>
<dbReference type="Proteomes" id="UP000033187">
    <property type="component" value="Chromosome 1"/>
</dbReference>
<keyword evidence="2" id="KW-0902">Two-component regulatory system</keyword>
<dbReference type="SMART" id="SM00862">
    <property type="entry name" value="Trans_reg_C"/>
    <property type="match status" value="1"/>
</dbReference>
<dbReference type="InterPro" id="IPR036388">
    <property type="entry name" value="WH-like_DNA-bd_sf"/>
</dbReference>
<dbReference type="Gene3D" id="6.10.250.690">
    <property type="match status" value="1"/>
</dbReference>
<dbReference type="InterPro" id="IPR001789">
    <property type="entry name" value="Sig_transdc_resp-reg_receiver"/>
</dbReference>
<sequence>MGNPMRPIGDETLPDDAPHVLVIDDDQRIRDLLARYLYENGFRVTTSKDAEAAKAAMRGLSFDLVLVDWMMPGQSGLDLARELKATKDIPICMLTAQSDPDHRITGLEAGVDDYIPKPFEPRELLLRLRNIIRRGHAPGVPGDEVRMGAYVFHVGRGELKRDDESIKITERERELLRQFASRPGVPIPRHELSNDDSTGNERAIDVQINRLRRKIENDPSNPVYLQTVRGKGYILYTD</sequence>
<dbReference type="Gene3D" id="3.40.50.2300">
    <property type="match status" value="1"/>
</dbReference>
<evidence type="ECO:0000256" key="1">
    <source>
        <dbReference type="ARBA" id="ARBA00022553"/>
    </source>
</evidence>
<dbReference type="SMART" id="SM00448">
    <property type="entry name" value="REC"/>
    <property type="match status" value="1"/>
</dbReference>
<protein>
    <submittedName>
        <fullName evidence="10">DNA-binding response regulator in two-component regulatory system with EnvZ</fullName>
    </submittedName>
</protein>
<dbReference type="FunFam" id="3.40.50.2300:FF:000001">
    <property type="entry name" value="DNA-binding response regulator PhoB"/>
    <property type="match status" value="1"/>
</dbReference>
<dbReference type="GO" id="GO:0006355">
    <property type="term" value="P:regulation of DNA-templated transcription"/>
    <property type="evidence" value="ECO:0007669"/>
    <property type="project" value="InterPro"/>
</dbReference>
<accession>A0A0D6JHA6</accession>
<dbReference type="InterPro" id="IPR001867">
    <property type="entry name" value="OmpR/PhoB-type_DNA-bd"/>
</dbReference>
<dbReference type="CDD" id="cd00383">
    <property type="entry name" value="trans_reg_C"/>
    <property type="match status" value="1"/>
</dbReference>
<dbReference type="GO" id="GO:0000976">
    <property type="term" value="F:transcription cis-regulatory region binding"/>
    <property type="evidence" value="ECO:0007669"/>
    <property type="project" value="TreeGrafter"/>
</dbReference>
<keyword evidence="5" id="KW-0804">Transcription</keyword>
<feature type="domain" description="OmpR/PhoB-type" evidence="9">
    <location>
        <begin position="142"/>
        <end position="237"/>
    </location>
</feature>
<evidence type="ECO:0000256" key="6">
    <source>
        <dbReference type="PROSITE-ProRule" id="PRU00169"/>
    </source>
</evidence>
<keyword evidence="4 7" id="KW-0238">DNA-binding</keyword>
<evidence type="ECO:0000256" key="7">
    <source>
        <dbReference type="PROSITE-ProRule" id="PRU01091"/>
    </source>
</evidence>
<keyword evidence="3" id="KW-0805">Transcription regulation</keyword>
<gene>
    <name evidence="10" type="primary">ompR</name>
    <name evidence="10" type="ORF">YBN1229_v1_2448</name>
</gene>
<feature type="domain" description="Response regulatory" evidence="8">
    <location>
        <begin position="19"/>
        <end position="132"/>
    </location>
</feature>
<evidence type="ECO:0000259" key="9">
    <source>
        <dbReference type="PROSITE" id="PS51755"/>
    </source>
</evidence>
<evidence type="ECO:0000256" key="3">
    <source>
        <dbReference type="ARBA" id="ARBA00023015"/>
    </source>
</evidence>
<proteinExistence type="predicted"/>
<dbReference type="EMBL" id="LN829119">
    <property type="protein sequence ID" value="CPR20083.1"/>
    <property type="molecule type" value="Genomic_DNA"/>
</dbReference>
<dbReference type="AlphaFoldDB" id="A0A0D6JHA6"/>
<dbReference type="Pfam" id="PF00072">
    <property type="entry name" value="Response_reg"/>
    <property type="match status" value="1"/>
</dbReference>
<feature type="modified residue" description="4-aspartylphosphate" evidence="6">
    <location>
        <position position="68"/>
    </location>
</feature>
<dbReference type="InterPro" id="IPR011006">
    <property type="entry name" value="CheY-like_superfamily"/>
</dbReference>
<organism evidence="10 11">
    <name type="scientific">Candidatus Filomicrobium marinum</name>
    <dbReference type="NCBI Taxonomy" id="1608628"/>
    <lineage>
        <taxon>Bacteria</taxon>
        <taxon>Pseudomonadati</taxon>
        <taxon>Pseudomonadota</taxon>
        <taxon>Alphaproteobacteria</taxon>
        <taxon>Hyphomicrobiales</taxon>
        <taxon>Hyphomicrobiaceae</taxon>
        <taxon>Filomicrobium</taxon>
    </lineage>
</organism>
<dbReference type="KEGG" id="fil:BN1229_v1_3473"/>
<dbReference type="GO" id="GO:0032993">
    <property type="term" value="C:protein-DNA complex"/>
    <property type="evidence" value="ECO:0007669"/>
    <property type="project" value="TreeGrafter"/>
</dbReference>
<dbReference type="SUPFAM" id="SSF52172">
    <property type="entry name" value="CheY-like"/>
    <property type="match status" value="1"/>
</dbReference>
<dbReference type="Gene3D" id="1.10.10.10">
    <property type="entry name" value="Winged helix-like DNA-binding domain superfamily/Winged helix DNA-binding domain"/>
    <property type="match status" value="1"/>
</dbReference>
<reference evidence="11" key="1">
    <citation type="submission" date="2015-02" db="EMBL/GenBank/DDBJ databases">
        <authorList>
            <person name="Chooi Y.-H."/>
        </authorList>
    </citation>
    <scope>NUCLEOTIDE SEQUENCE [LARGE SCALE GENOMIC DNA]</scope>
    <source>
        <strain evidence="11">strain Y</strain>
    </source>
</reference>
<dbReference type="InterPro" id="IPR039420">
    <property type="entry name" value="WalR-like"/>
</dbReference>
<name>A0A0D6JHA6_9HYPH</name>
<dbReference type="SUPFAM" id="SSF46894">
    <property type="entry name" value="C-terminal effector domain of the bipartite response regulators"/>
    <property type="match status" value="1"/>
</dbReference>
<dbReference type="PROSITE" id="PS50110">
    <property type="entry name" value="RESPONSE_REGULATORY"/>
    <property type="match status" value="1"/>
</dbReference>
<dbReference type="KEGG" id="fiy:BN1229_v1_2448"/>
<dbReference type="GO" id="GO:0000156">
    <property type="term" value="F:phosphorelay response regulator activity"/>
    <property type="evidence" value="ECO:0007669"/>
    <property type="project" value="TreeGrafter"/>
</dbReference>
<keyword evidence="1 6" id="KW-0597">Phosphoprotein</keyword>
<evidence type="ECO:0000313" key="11">
    <source>
        <dbReference type="Proteomes" id="UP000033187"/>
    </source>
</evidence>
<evidence type="ECO:0000256" key="5">
    <source>
        <dbReference type="ARBA" id="ARBA00023163"/>
    </source>
</evidence>
<dbReference type="Pfam" id="PF00486">
    <property type="entry name" value="Trans_reg_C"/>
    <property type="match status" value="1"/>
</dbReference>
<evidence type="ECO:0000256" key="2">
    <source>
        <dbReference type="ARBA" id="ARBA00023012"/>
    </source>
</evidence>
<evidence type="ECO:0000256" key="4">
    <source>
        <dbReference type="ARBA" id="ARBA00023125"/>
    </source>
</evidence>
<dbReference type="InterPro" id="IPR016032">
    <property type="entry name" value="Sig_transdc_resp-reg_C-effctor"/>
</dbReference>
<dbReference type="PANTHER" id="PTHR48111">
    <property type="entry name" value="REGULATOR OF RPOS"/>
    <property type="match status" value="1"/>
</dbReference>
<evidence type="ECO:0000313" key="10">
    <source>
        <dbReference type="EMBL" id="CPR20083.1"/>
    </source>
</evidence>